<keyword evidence="4" id="KW-1032">Host cell membrane</keyword>
<dbReference type="Gene3D" id="1.10.287.2480">
    <property type="match status" value="1"/>
</dbReference>
<keyword evidence="9" id="KW-0946">Virion</keyword>
<keyword evidence="10" id="KW-1043">Host membrane</keyword>
<evidence type="ECO:0000256" key="17">
    <source>
        <dbReference type="ARBA" id="ARBA00023296"/>
    </source>
</evidence>
<evidence type="ECO:0000256" key="14">
    <source>
        <dbReference type="ARBA" id="ARBA00023136"/>
    </source>
</evidence>
<evidence type="ECO:0000256" key="6">
    <source>
        <dbReference type="ARBA" id="ARBA00022595"/>
    </source>
</evidence>
<accession>A0A858HM68</accession>
<evidence type="ECO:0000256" key="5">
    <source>
        <dbReference type="ARBA" id="ARBA00022521"/>
    </source>
</evidence>
<dbReference type="Pfam" id="PF00523">
    <property type="entry name" value="Fusion_gly"/>
    <property type="match status" value="1"/>
</dbReference>
<organism evidence="19">
    <name type="scientific">Paramyxoviridae sp</name>
    <dbReference type="NCBI Taxonomy" id="1663356"/>
    <lineage>
        <taxon>Viruses</taxon>
        <taxon>Riboviria</taxon>
        <taxon>Orthornavirae</taxon>
        <taxon>Negarnaviricota</taxon>
        <taxon>Haploviricotina</taxon>
        <taxon>Monjiviricetes</taxon>
        <taxon>Mononegavirales</taxon>
        <taxon>Paramyxoviridae</taxon>
    </lineage>
</organism>
<evidence type="ECO:0000256" key="18">
    <source>
        <dbReference type="RuleBase" id="RU003705"/>
    </source>
</evidence>
<keyword evidence="11 18" id="KW-0261">Viral envelope protein</keyword>
<evidence type="ECO:0000256" key="15">
    <source>
        <dbReference type="ARBA" id="ARBA00023157"/>
    </source>
</evidence>
<feature type="transmembrane region" description="Helical" evidence="18">
    <location>
        <begin position="487"/>
        <end position="514"/>
    </location>
</feature>
<keyword evidence="7 18" id="KW-0812">Transmembrane</keyword>
<comment type="subcellular location">
    <subcellularLocation>
        <location evidence="18">Virion membrane</location>
        <topology evidence="18">Single-pass type I membrane protein</topology>
    </subcellularLocation>
    <subcellularLocation>
        <location evidence="18">Host cell membrane</location>
        <topology evidence="18">Single-pass membrane protein</topology>
    </subcellularLocation>
</comment>
<evidence type="ECO:0000256" key="2">
    <source>
        <dbReference type="ARBA" id="ARBA00016586"/>
    </source>
</evidence>
<sequence length="552" mass="59461">MSNFWPPRLIIVISCLCLVKCQISFQNLSTIGVFKFKEYDYRVSGDFNEQFLAIKMIPNISGLGNCTFPVMSEYQRVVANLLQPINSTLVASTSNVDPYAGNKRFFGAIIAGAALGVATAAQVTAGIALYEARQNAAAIAEIKESLHYTHKAIESLQTAQKQAVVAIQGIQDQINSNILPQINSLTCDIAGQQLRLMLLQYYTEMLSSFGPIIQDPLSGHITVQALSQAAGGNITGLMRELGYSSKDLRYILSVNGISANVIDADPAVGSIILKIRYPNMIKIPDVTVMELAYISYHASGGDWVTVGPRFILKRGYSLSNIDISSCTLGDDFLLCSKDVSSPMSLATQSCLRGDTQMCSRASVQDREAPRFLLLQGNLIANCMAINCKCEDPEETITQDPQYPLMVLGGDTCKIHYIDGIRIKLGKVQLPSIVVQGSIALGPIVVLNPIDVSNQLSLVESSVKESSDNLKSAIGALRSQAKVSGVGIVAIIALIVAICSLLTLCVGGCCLARYISRTSTIESSLTTIEHGPTLAPKSGPIVPIYTNPVFRHE</sequence>
<keyword evidence="14 18" id="KW-0472">Membrane</keyword>
<gene>
    <name evidence="19" type="primary">F</name>
</gene>
<evidence type="ECO:0000256" key="8">
    <source>
        <dbReference type="ARBA" id="ARBA00022729"/>
    </source>
</evidence>
<keyword evidence="16" id="KW-0325">Glycoprotein</keyword>
<dbReference type="GO" id="GO:0019064">
    <property type="term" value="P:fusion of virus membrane with host plasma membrane"/>
    <property type="evidence" value="ECO:0007669"/>
    <property type="project" value="UniProtKB-KW"/>
</dbReference>
<proteinExistence type="inferred from homology"/>
<evidence type="ECO:0000256" key="13">
    <source>
        <dbReference type="ARBA" id="ARBA00023054"/>
    </source>
</evidence>
<dbReference type="Gene3D" id="6.10.10.110">
    <property type="match status" value="1"/>
</dbReference>
<evidence type="ECO:0000256" key="11">
    <source>
        <dbReference type="ARBA" id="ARBA00022879"/>
    </source>
</evidence>
<evidence type="ECO:0000313" key="19">
    <source>
        <dbReference type="EMBL" id="QIM74018.1"/>
    </source>
</evidence>
<keyword evidence="13" id="KW-0175">Coiled coil</keyword>
<evidence type="ECO:0000256" key="12">
    <source>
        <dbReference type="ARBA" id="ARBA00022989"/>
    </source>
</evidence>
<keyword evidence="3" id="KW-1168">Fusion of virus membrane with host membrane</keyword>
<dbReference type="GO" id="GO:0055036">
    <property type="term" value="C:virion membrane"/>
    <property type="evidence" value="ECO:0007669"/>
    <property type="project" value="UniProtKB-SubCell"/>
</dbReference>
<evidence type="ECO:0000256" key="16">
    <source>
        <dbReference type="ARBA" id="ARBA00023180"/>
    </source>
</evidence>
<keyword evidence="17" id="KW-1160">Virus entry into host cell</keyword>
<keyword evidence="5" id="KW-1169">Fusion of virus membrane with host cell membrane</keyword>
<evidence type="ECO:0000256" key="10">
    <source>
        <dbReference type="ARBA" id="ARBA00022870"/>
    </source>
</evidence>
<comment type="similarity">
    <text evidence="1 18">Belongs to the paramyxoviruses fusion glycoprotein family.</text>
</comment>
<reference evidence="19" key="1">
    <citation type="journal article" date="2020" name="Res Sq">
        <title>Decoding the RNA viromes of rodent lungs provides new visions into the origin and evolution pattern of rodent-borne diseases in Mainland Southeast Asia.</title>
        <authorList>
            <person name="Wu Z."/>
            <person name="Han Y."/>
            <person name="Liu B."/>
            <person name="Li H."/>
            <person name="Zhu G."/>
            <person name="Latinne A."/>
            <person name="Dong J."/>
            <person name="Sun L."/>
            <person name="Du J."/>
            <person name="Zhou S."/>
            <person name="Chen M."/>
            <person name="Kritiyakan A."/>
            <person name="Jittapalapong S."/>
            <person name="Chaisiri K."/>
            <person name="Buchy P."/>
            <person name="Duong V."/>
            <person name="Yang J."/>
            <person name="Jiang J."/>
            <person name="Xu X."/>
            <person name="Zhou H."/>
            <person name="Yang F."/>
            <person name="Morand S."/>
            <person name="Daszak P."/>
            <person name="Jin Q."/>
        </authorList>
    </citation>
    <scope>NUCLEOTIDE SEQUENCE</scope>
    <source>
        <strain evidence="19">RtBb-ParaV/Tl2009</strain>
    </source>
</reference>
<dbReference type="SUPFAM" id="SSF58069">
    <property type="entry name" value="Virus ectodomain"/>
    <property type="match status" value="1"/>
</dbReference>
<dbReference type="InterPro" id="IPR000776">
    <property type="entry name" value="Fusion_F0_Paramyxovir"/>
</dbReference>
<dbReference type="GO" id="GO:0046718">
    <property type="term" value="P:symbiont entry into host cell"/>
    <property type="evidence" value="ECO:0007669"/>
    <property type="project" value="UniProtKB-KW"/>
</dbReference>
<evidence type="ECO:0000256" key="4">
    <source>
        <dbReference type="ARBA" id="ARBA00022511"/>
    </source>
</evidence>
<dbReference type="Gene3D" id="2.60.40.1690">
    <property type="entry name" value="Head and neck region of the ectodomain of NDV fusion glycoprotein"/>
    <property type="match status" value="1"/>
</dbReference>
<keyword evidence="15" id="KW-1015">Disulfide bond</keyword>
<keyword evidence="6" id="KW-1162">Viral penetration into host cytoplasm</keyword>
<dbReference type="EMBL" id="MT085301">
    <property type="protein sequence ID" value="QIM74018.1"/>
    <property type="molecule type" value="Viral_cRNA"/>
</dbReference>
<name>A0A858HM68_9MONO</name>
<dbReference type="GO" id="GO:0019031">
    <property type="term" value="C:viral envelope"/>
    <property type="evidence" value="ECO:0007669"/>
    <property type="project" value="UniProtKB-KW"/>
</dbReference>
<comment type="subunit">
    <text evidence="18">Homotrimer of disulfide-linked F1-F2.</text>
</comment>
<keyword evidence="12 18" id="KW-1133">Transmembrane helix</keyword>
<evidence type="ECO:0000256" key="9">
    <source>
        <dbReference type="ARBA" id="ARBA00022844"/>
    </source>
</evidence>
<evidence type="ECO:0000256" key="7">
    <source>
        <dbReference type="ARBA" id="ARBA00022692"/>
    </source>
</evidence>
<dbReference type="SUPFAM" id="SSF69922">
    <property type="entry name" value="Head and neck region of the ectodomain of NDV fusion glycoprotein"/>
    <property type="match status" value="1"/>
</dbReference>
<keyword evidence="8" id="KW-0732">Signal</keyword>
<evidence type="ECO:0000256" key="1">
    <source>
        <dbReference type="ARBA" id="ARBA00008211"/>
    </source>
</evidence>
<evidence type="ECO:0000256" key="3">
    <source>
        <dbReference type="ARBA" id="ARBA00022506"/>
    </source>
</evidence>
<dbReference type="Gene3D" id="2.40.490.10">
    <property type="entry name" value="Newcastle disease virus like domain"/>
    <property type="match status" value="1"/>
</dbReference>
<dbReference type="GO" id="GO:0020002">
    <property type="term" value="C:host cell plasma membrane"/>
    <property type="evidence" value="ECO:0007669"/>
    <property type="project" value="UniProtKB-SubCell"/>
</dbReference>
<protein>
    <recommendedName>
        <fullName evidence="2 18">Fusion glycoprotein F0</fullName>
    </recommendedName>
</protein>